<evidence type="ECO:0000256" key="1">
    <source>
        <dbReference type="SAM" id="Coils"/>
    </source>
</evidence>
<dbReference type="InterPro" id="IPR027417">
    <property type="entry name" value="P-loop_NTPase"/>
</dbReference>
<feature type="compositionally biased region" description="Acidic residues" evidence="2">
    <location>
        <begin position="1009"/>
        <end position="1031"/>
    </location>
</feature>
<comment type="caution">
    <text evidence="5">The sequence shown here is derived from an EMBL/GenBank/DDBJ whole genome shotgun (WGS) entry which is preliminary data.</text>
</comment>
<keyword evidence="1" id="KW-0175">Coiled coil</keyword>
<evidence type="ECO:0000259" key="3">
    <source>
        <dbReference type="Pfam" id="PF00350"/>
    </source>
</evidence>
<dbReference type="Pfam" id="PF00350">
    <property type="entry name" value="Dynamin_N"/>
    <property type="match status" value="1"/>
</dbReference>
<dbReference type="SUPFAM" id="SSF52540">
    <property type="entry name" value="P-loop containing nucleoside triphosphate hydrolases"/>
    <property type="match status" value="1"/>
</dbReference>
<dbReference type="Proteomes" id="UP000574317">
    <property type="component" value="Unassembled WGS sequence"/>
</dbReference>
<feature type="coiled-coil region" evidence="1">
    <location>
        <begin position="180"/>
        <end position="207"/>
    </location>
</feature>
<proteinExistence type="predicted"/>
<evidence type="ECO:0000256" key="2">
    <source>
        <dbReference type="SAM" id="MobiDB-lite"/>
    </source>
</evidence>
<feature type="coiled-coil region" evidence="1">
    <location>
        <begin position="437"/>
        <end position="481"/>
    </location>
</feature>
<accession>A0A8H5I8T3</accession>
<evidence type="ECO:0000313" key="5">
    <source>
        <dbReference type="EMBL" id="KAF5532693.1"/>
    </source>
</evidence>
<dbReference type="PANTHER" id="PTHR36681:SF3">
    <property type="entry name" value="NUCLEAR GTPASE, GERMINAL CENTER-ASSOCIATED, TANDEM DUPLICATE 3"/>
    <property type="match status" value="1"/>
</dbReference>
<feature type="region of interest" description="Disordered" evidence="2">
    <location>
        <begin position="1"/>
        <end position="43"/>
    </location>
</feature>
<keyword evidence="6" id="KW-1185">Reference proteome</keyword>
<protein>
    <submittedName>
        <fullName evidence="5">Gtpase slip-gc</fullName>
    </submittedName>
</protein>
<dbReference type="PANTHER" id="PTHR36681">
    <property type="entry name" value="NUCLEAR GTPASE, GERMINAL CENTER-ASSOCIATED, TANDEM DUPLICATE 3"/>
    <property type="match status" value="1"/>
</dbReference>
<gene>
    <name evidence="5" type="ORF">FNAPI_12885</name>
</gene>
<feature type="domain" description="Dynamin N-terminal" evidence="3">
    <location>
        <begin position="128"/>
        <end position="391"/>
    </location>
</feature>
<evidence type="ECO:0000313" key="6">
    <source>
        <dbReference type="Proteomes" id="UP000574317"/>
    </source>
</evidence>
<sequence length="1031" mass="117311">MDTIQVAEEPTSVKRERSPSPVPEEENRDIKRQAEPSSAVVRTPPEFPWRTCQKLSAVERLKIKEKAVAQAQVDCEKIRNVLEMALYRLSKDPDTKDAVMMGQNIIMEWLKEYEIVYKKHETLQILVGVEGPTGAGKSSFLGSLLRIPELFPSGQEAAATAVVGKISWNDVDDPECAFRANIVLRKKEDIESDIESLLAELNRYSSLMANTSEAQDGEEALSVADQKTECKNKIDYELPKIRAVWGIEKRDLENMASRCPERRSYSETVKSILSRNNRALKMLEKGTLHVSRPTAKQISALIKPYLDSTTVQVGSSVTYAVWPLVEEVHIYAKADILKAGITLVDLPGCGDATTSRSEVAQKFSNQLDVRMVVSPIIRATDEKQAQSLMQSGFDEAQMRIRGKLDGNGFGVIVSKMDELKVDSYISGCEELHGDQGILEKEARIDELKTEKSTLKSQNGRLKDNKKRAEAWKKRAKNLYQKAMKKHKQTLEVNPTESDEEVKKLRDTMDTKDQEFEAADKALDQHQLRLGQIENELAYLKHWLHHRASQTRNRRVKKRMRDDFITRQAEYEDVAPGKTSHSHQEYVLPIFPVSTKAFWQLQNGEAPLEGFPTSRFTGIPAAEQWLHRATLRKREKHLDETLDGYQSLMAMMRIYSQTSGGDGNFSFSRSEVETALAETHQIYASKLSAKLAEACVMIQELDPLEHRGRAMKRFLNEAKRIVQRWAYKFPDDTTSTIRMHWGTYYANICRYGAEYKSYTSPRVTYNWMNSLASPVLKTLGKDWDNKMNKKLPKIRKPMMAAFSEIFKEYLDQLQKDISTKVPSLEVSFNNMKPILSASQRATANRIRSTIDELSQKASNVAFDSVDYLKEEMKPTFQECIETEGIGSYQRRREIINEKVAQDVQPMCNEMLNRLADGLAEKKAEVPGQLVLIAVEAVKNVKQQLSFLVNNLVENSSNGSEINVQKTELQTKIRELVEAWEDSWAERGDYPEHILDLDLSIPEEIPAPIAFDEENQDDFDLDMFDDEDVGDTA</sequence>
<feature type="domain" description="DUF7605" evidence="4">
    <location>
        <begin position="723"/>
        <end position="900"/>
    </location>
</feature>
<dbReference type="InterPro" id="IPR045063">
    <property type="entry name" value="Dynamin_N"/>
</dbReference>
<feature type="region of interest" description="Disordered" evidence="2">
    <location>
        <begin position="1008"/>
        <end position="1031"/>
    </location>
</feature>
<reference evidence="5 6" key="1">
    <citation type="submission" date="2020-05" db="EMBL/GenBank/DDBJ databases">
        <title>Identification and distribution of gene clusters putatively required for synthesis of sphingolipid metabolism inhibitors in phylogenetically diverse species of the filamentous fungus Fusarium.</title>
        <authorList>
            <person name="Kim H.-S."/>
            <person name="Busman M."/>
            <person name="Brown D.W."/>
            <person name="Divon H."/>
            <person name="Uhlig S."/>
            <person name="Proctor R.H."/>
        </authorList>
    </citation>
    <scope>NUCLEOTIDE SEQUENCE [LARGE SCALE GENOMIC DNA]</scope>
    <source>
        <strain evidence="5 6">NRRL 25196</strain>
    </source>
</reference>
<dbReference type="Pfam" id="PF24564">
    <property type="entry name" value="DUF7605"/>
    <property type="match status" value="1"/>
</dbReference>
<evidence type="ECO:0000259" key="4">
    <source>
        <dbReference type="Pfam" id="PF24564"/>
    </source>
</evidence>
<dbReference type="InterPro" id="IPR056024">
    <property type="entry name" value="DUF7605"/>
</dbReference>
<dbReference type="EMBL" id="JAAOAO010000716">
    <property type="protein sequence ID" value="KAF5532693.1"/>
    <property type="molecule type" value="Genomic_DNA"/>
</dbReference>
<dbReference type="AlphaFoldDB" id="A0A8H5I8T3"/>
<name>A0A8H5I8T3_9HYPO</name>
<organism evidence="5 6">
    <name type="scientific">Fusarium napiforme</name>
    <dbReference type="NCBI Taxonomy" id="42672"/>
    <lineage>
        <taxon>Eukaryota</taxon>
        <taxon>Fungi</taxon>
        <taxon>Dikarya</taxon>
        <taxon>Ascomycota</taxon>
        <taxon>Pezizomycotina</taxon>
        <taxon>Sordariomycetes</taxon>
        <taxon>Hypocreomycetidae</taxon>
        <taxon>Hypocreales</taxon>
        <taxon>Nectriaceae</taxon>
        <taxon>Fusarium</taxon>
        <taxon>Fusarium fujikuroi species complex</taxon>
    </lineage>
</organism>